<protein>
    <recommendedName>
        <fullName evidence="4">CCT domain-containing protein</fullName>
    </recommendedName>
</protein>
<feature type="region of interest" description="Disordered" evidence="1">
    <location>
        <begin position="1"/>
        <end position="28"/>
    </location>
</feature>
<dbReference type="EMBL" id="QGKX02000996">
    <property type="protein sequence ID" value="KAF3556508.1"/>
    <property type="molecule type" value="Genomic_DNA"/>
</dbReference>
<dbReference type="InterPro" id="IPR045281">
    <property type="entry name" value="CONSTANS-like"/>
</dbReference>
<dbReference type="GO" id="GO:0005634">
    <property type="term" value="C:nucleus"/>
    <property type="evidence" value="ECO:0007669"/>
    <property type="project" value="TreeGrafter"/>
</dbReference>
<accession>A0A8S9QYY0</accession>
<reference evidence="2" key="1">
    <citation type="submission" date="2019-12" db="EMBL/GenBank/DDBJ databases">
        <title>Genome sequencing and annotation of Brassica cretica.</title>
        <authorList>
            <person name="Studholme D.J."/>
            <person name="Sarris P."/>
        </authorList>
    </citation>
    <scope>NUCLEOTIDE SEQUENCE</scope>
    <source>
        <strain evidence="2">PFS-109/04</strain>
        <tissue evidence="2">Leaf</tissue>
    </source>
</reference>
<gene>
    <name evidence="2" type="ORF">F2Q69_00016235</name>
</gene>
<dbReference type="AlphaFoldDB" id="A0A8S9QYY0"/>
<evidence type="ECO:0000256" key="1">
    <source>
        <dbReference type="SAM" id="MobiDB-lite"/>
    </source>
</evidence>
<evidence type="ECO:0000313" key="3">
    <source>
        <dbReference type="Proteomes" id="UP000712600"/>
    </source>
</evidence>
<dbReference type="GO" id="GO:0009909">
    <property type="term" value="P:regulation of flower development"/>
    <property type="evidence" value="ECO:0007669"/>
    <property type="project" value="InterPro"/>
</dbReference>
<name>A0A8S9QYY0_BRACR</name>
<organism evidence="2 3">
    <name type="scientific">Brassica cretica</name>
    <name type="common">Mustard</name>
    <dbReference type="NCBI Taxonomy" id="69181"/>
    <lineage>
        <taxon>Eukaryota</taxon>
        <taxon>Viridiplantae</taxon>
        <taxon>Streptophyta</taxon>
        <taxon>Embryophyta</taxon>
        <taxon>Tracheophyta</taxon>
        <taxon>Spermatophyta</taxon>
        <taxon>Magnoliopsida</taxon>
        <taxon>eudicotyledons</taxon>
        <taxon>Gunneridae</taxon>
        <taxon>Pentapetalae</taxon>
        <taxon>rosids</taxon>
        <taxon>malvids</taxon>
        <taxon>Brassicales</taxon>
        <taxon>Brassicaceae</taxon>
        <taxon>Brassiceae</taxon>
        <taxon>Brassica</taxon>
    </lineage>
</organism>
<dbReference type="PANTHER" id="PTHR31319:SF103">
    <property type="entry name" value="CCT MOTIF FAMILY PROTEIN"/>
    <property type="match status" value="1"/>
</dbReference>
<dbReference type="PANTHER" id="PTHR31319">
    <property type="entry name" value="ZINC FINGER PROTEIN CONSTANS-LIKE 4"/>
    <property type="match status" value="1"/>
</dbReference>
<evidence type="ECO:0008006" key="4">
    <source>
        <dbReference type="Google" id="ProtNLM"/>
    </source>
</evidence>
<comment type="caution">
    <text evidence="2">The sequence shown here is derived from an EMBL/GenBank/DDBJ whole genome shotgun (WGS) entry which is preliminary data.</text>
</comment>
<evidence type="ECO:0000313" key="2">
    <source>
        <dbReference type="EMBL" id="KAF3556508.1"/>
    </source>
</evidence>
<proteinExistence type="predicted"/>
<dbReference type="GO" id="GO:0003700">
    <property type="term" value="F:DNA-binding transcription factor activity"/>
    <property type="evidence" value="ECO:0007669"/>
    <property type="project" value="TreeGrafter"/>
</dbReference>
<dbReference type="Proteomes" id="UP000712600">
    <property type="component" value="Unassembled WGS sequence"/>
</dbReference>
<sequence length="336" mass="37471">MTSSDLYIFDGSSSSSSSIFRNSSPDMFSSDTTTTTDLFGNNELYSVDESLNMFDHFTPHILSLSPPSDLLGTLTLSHQIPTGLYPNISDAVKTEQFYGGSGHNQTEPVASMARSYSAIENAGRYMQRSFSTNSVDGKPNQIPFNNVPIMDSLNIHYNTLNSPENNFFSGQMMRRVYSTGDLQNTRKNVAEQRSSEPFPDAQNLKVGRYSAEERKEKISKYRAKRNQRNFTKTIKTCFRRVSRYAVCAFYMNFRLNGCTRSRWIGFGDGILQICFPNDGIVTWRFSLVPSEVLFVGLLGAVASRFESVYLSVATGYSSPAFPACFGLSSCQCLAGH</sequence>